<dbReference type="InterPro" id="IPR027413">
    <property type="entry name" value="GROEL-like_equatorial_sf"/>
</dbReference>
<dbReference type="GO" id="GO:0005524">
    <property type="term" value="F:ATP binding"/>
    <property type="evidence" value="ECO:0007669"/>
    <property type="project" value="UniProtKB-KW"/>
</dbReference>
<feature type="non-terminal residue" evidence="10">
    <location>
        <position position="1"/>
    </location>
</feature>
<comment type="caution">
    <text evidence="10">The sequence shown here is derived from an EMBL/GenBank/DDBJ whole genome shotgun (WGS) entry which is preliminary data.</text>
</comment>
<comment type="similarity">
    <text evidence="2 9">Belongs to the TCP-1 chaperonin family.</text>
</comment>
<evidence type="ECO:0000256" key="4">
    <source>
        <dbReference type="ARBA" id="ARBA00022490"/>
    </source>
</evidence>
<dbReference type="PROSITE" id="PS00751">
    <property type="entry name" value="TCP1_2"/>
    <property type="match status" value="1"/>
</dbReference>
<evidence type="ECO:0000256" key="2">
    <source>
        <dbReference type="ARBA" id="ARBA00008020"/>
    </source>
</evidence>
<keyword evidence="6 9" id="KW-0067">ATP-binding</keyword>
<organism evidence="10 11">
    <name type="scientific">Peucedramus taeniatus</name>
    <name type="common">Olive warbler</name>
    <dbReference type="NCBI Taxonomy" id="135441"/>
    <lineage>
        <taxon>Eukaryota</taxon>
        <taxon>Metazoa</taxon>
        <taxon>Chordata</taxon>
        <taxon>Craniata</taxon>
        <taxon>Vertebrata</taxon>
        <taxon>Euteleostomi</taxon>
        <taxon>Archelosauria</taxon>
        <taxon>Archosauria</taxon>
        <taxon>Dinosauria</taxon>
        <taxon>Saurischia</taxon>
        <taxon>Theropoda</taxon>
        <taxon>Coelurosauria</taxon>
        <taxon>Aves</taxon>
        <taxon>Neognathae</taxon>
        <taxon>Neoaves</taxon>
        <taxon>Telluraves</taxon>
        <taxon>Australaves</taxon>
        <taxon>Passeriformes</taxon>
        <taxon>Passeroidea</taxon>
        <taxon>Fringillidae</taxon>
        <taxon>Peucedraminae</taxon>
        <taxon>Peucedramus</taxon>
    </lineage>
</organism>
<sequence length="207" mass="22027">MSTMEGPLAVFGERTSGDTVRTQNVTAASAIANIVKSSLGPVGLDKMLVDDIGDVTITNDGATILKLLEVEHPAAKVLCEVADLQDKEVGDGTTSVVIIAAELLKNADELVKQKIHPTSIIGGYRLACKEAVRYINENLVINTDELGRECLINAAKTSMSSKIIGVDGDFFANMVVDAALAVKYTDQKGQVRYPINSVNVLKAHGRS</sequence>
<evidence type="ECO:0000256" key="1">
    <source>
        <dbReference type="ARBA" id="ARBA00004496"/>
    </source>
</evidence>
<dbReference type="FunFam" id="1.10.560.10:FF:000070">
    <property type="entry name" value="Uncharacterized protein"/>
    <property type="match status" value="1"/>
</dbReference>
<dbReference type="Pfam" id="PF00118">
    <property type="entry name" value="Cpn60_TCP1"/>
    <property type="match status" value="1"/>
</dbReference>
<keyword evidence="5 9" id="KW-0547">Nucleotide-binding</keyword>
<dbReference type="Gene3D" id="3.30.260.10">
    <property type="entry name" value="TCP-1-like chaperonin intermediate domain"/>
    <property type="match status" value="1"/>
</dbReference>
<dbReference type="AlphaFoldDB" id="A0A852FVR9"/>
<keyword evidence="7 9" id="KW-0143">Chaperone</keyword>
<dbReference type="PROSITE" id="PS00750">
    <property type="entry name" value="TCP1_1"/>
    <property type="match status" value="1"/>
</dbReference>
<dbReference type="InterPro" id="IPR027410">
    <property type="entry name" value="TCP-1-like_intermed_sf"/>
</dbReference>
<dbReference type="Gene3D" id="1.10.560.10">
    <property type="entry name" value="GroEL-like equatorial domain"/>
    <property type="match status" value="1"/>
</dbReference>
<dbReference type="SUPFAM" id="SSF48592">
    <property type="entry name" value="GroEL equatorial domain-like"/>
    <property type="match status" value="1"/>
</dbReference>
<dbReference type="InterPro" id="IPR002194">
    <property type="entry name" value="Chaperonin_TCP-1_CS"/>
</dbReference>
<dbReference type="InterPro" id="IPR002423">
    <property type="entry name" value="Cpn60/GroEL/TCP-1"/>
</dbReference>
<name>A0A852FVR9_PEUTA</name>
<dbReference type="GO" id="GO:0140662">
    <property type="term" value="F:ATP-dependent protein folding chaperone"/>
    <property type="evidence" value="ECO:0007669"/>
    <property type="project" value="InterPro"/>
</dbReference>
<accession>A0A852FVR9</accession>
<dbReference type="PROSITE" id="PS00995">
    <property type="entry name" value="TCP1_3"/>
    <property type="match status" value="1"/>
</dbReference>
<keyword evidence="4" id="KW-0963">Cytoplasm</keyword>
<keyword evidence="11" id="KW-1185">Reference proteome</keyword>
<proteinExistence type="inferred from homology"/>
<dbReference type="Proteomes" id="UP000629713">
    <property type="component" value="Unassembled WGS sequence"/>
</dbReference>
<dbReference type="SUPFAM" id="SSF54849">
    <property type="entry name" value="GroEL-intermediate domain like"/>
    <property type="match status" value="1"/>
</dbReference>
<dbReference type="GO" id="GO:0005737">
    <property type="term" value="C:cytoplasm"/>
    <property type="evidence" value="ECO:0007669"/>
    <property type="project" value="UniProtKB-SubCell"/>
</dbReference>
<dbReference type="PANTHER" id="PTHR11353">
    <property type="entry name" value="CHAPERONIN"/>
    <property type="match status" value="1"/>
</dbReference>
<evidence type="ECO:0000256" key="7">
    <source>
        <dbReference type="ARBA" id="ARBA00023186"/>
    </source>
</evidence>
<evidence type="ECO:0000313" key="11">
    <source>
        <dbReference type="Proteomes" id="UP000629713"/>
    </source>
</evidence>
<evidence type="ECO:0000256" key="3">
    <source>
        <dbReference type="ARBA" id="ARBA00014424"/>
    </source>
</evidence>
<evidence type="ECO:0000256" key="6">
    <source>
        <dbReference type="ARBA" id="ARBA00022840"/>
    </source>
</evidence>
<dbReference type="GO" id="GO:0016887">
    <property type="term" value="F:ATP hydrolysis activity"/>
    <property type="evidence" value="ECO:0007669"/>
    <property type="project" value="InterPro"/>
</dbReference>
<evidence type="ECO:0000256" key="9">
    <source>
        <dbReference type="RuleBase" id="RU004187"/>
    </source>
</evidence>
<evidence type="ECO:0000256" key="5">
    <source>
        <dbReference type="ARBA" id="ARBA00022741"/>
    </source>
</evidence>
<gene>
    <name evidence="10" type="primary">Tcp1</name>
    <name evidence="10" type="ORF">PEUTAE_R12566</name>
</gene>
<protein>
    <recommendedName>
        <fullName evidence="3">T-complex protein 1 subunit alpha</fullName>
    </recommendedName>
    <alternativeName>
        <fullName evidence="8">CCT-alpha</fullName>
    </alternativeName>
</protein>
<dbReference type="PRINTS" id="PR00304">
    <property type="entry name" value="TCOMPLEXTCP1"/>
</dbReference>
<evidence type="ECO:0000256" key="8">
    <source>
        <dbReference type="ARBA" id="ARBA00030049"/>
    </source>
</evidence>
<evidence type="ECO:0000313" key="10">
    <source>
        <dbReference type="EMBL" id="NXQ19883.1"/>
    </source>
</evidence>
<dbReference type="GO" id="GO:0051082">
    <property type="term" value="F:unfolded protein binding"/>
    <property type="evidence" value="ECO:0007669"/>
    <property type="project" value="InterPro"/>
</dbReference>
<dbReference type="InterPro" id="IPR017998">
    <property type="entry name" value="Chaperone_TCP-1"/>
</dbReference>
<comment type="subcellular location">
    <subcellularLocation>
        <location evidence="1">Cytoplasm</location>
    </subcellularLocation>
</comment>
<dbReference type="EMBL" id="WBNO01025964">
    <property type="protein sequence ID" value="NXQ19883.1"/>
    <property type="molecule type" value="Genomic_DNA"/>
</dbReference>
<feature type="non-terminal residue" evidence="10">
    <location>
        <position position="207"/>
    </location>
</feature>
<reference evidence="10" key="1">
    <citation type="submission" date="2019-09" db="EMBL/GenBank/DDBJ databases">
        <title>Bird 10,000 Genomes (B10K) Project - Family phase.</title>
        <authorList>
            <person name="Zhang G."/>
        </authorList>
    </citation>
    <scope>NUCLEOTIDE SEQUENCE</scope>
    <source>
        <strain evidence="10">B10K-DU-002-52</strain>
        <tissue evidence="10">Muscle</tissue>
    </source>
</reference>